<keyword evidence="1" id="KW-0472">Membrane</keyword>
<evidence type="ECO:0000256" key="1">
    <source>
        <dbReference type="SAM" id="Phobius"/>
    </source>
</evidence>
<protein>
    <submittedName>
        <fullName evidence="2">4-hydroxybenzoate octaprenyltransferase</fullName>
    </submittedName>
</protein>
<evidence type="ECO:0000313" key="2">
    <source>
        <dbReference type="EMBL" id="NLF52816.1"/>
    </source>
</evidence>
<dbReference type="Proteomes" id="UP000536534">
    <property type="component" value="Unassembled WGS sequence"/>
</dbReference>
<gene>
    <name evidence="2" type="ORF">GX576_00155</name>
</gene>
<sequence>AVMLCYAATFALLAVVGAMVGLGVAWYLGLLAASVLAGYHYTLIRGRERAPCFKAFRHNNWVGGVIFAGLVLDLLSR</sequence>
<dbReference type="GO" id="GO:0016740">
    <property type="term" value="F:transferase activity"/>
    <property type="evidence" value="ECO:0007669"/>
    <property type="project" value="UniProtKB-KW"/>
</dbReference>
<evidence type="ECO:0000313" key="3">
    <source>
        <dbReference type="Proteomes" id="UP000536534"/>
    </source>
</evidence>
<dbReference type="Gene3D" id="1.20.120.1780">
    <property type="entry name" value="UbiA prenyltransferase"/>
    <property type="match status" value="1"/>
</dbReference>
<accession>A0A7X7LSU9</accession>
<comment type="caution">
    <text evidence="2">The sequence shown here is derived from an EMBL/GenBank/DDBJ whole genome shotgun (WGS) entry which is preliminary data.</text>
</comment>
<reference evidence="2 3" key="1">
    <citation type="journal article" date="2020" name="Biotechnol. Biofuels">
        <title>New insights from the biogas microbiome by comprehensive genome-resolved metagenomics of nearly 1600 species originating from multiple anaerobic digesters.</title>
        <authorList>
            <person name="Campanaro S."/>
            <person name="Treu L."/>
            <person name="Rodriguez-R L.M."/>
            <person name="Kovalovszki A."/>
            <person name="Ziels R.M."/>
            <person name="Maus I."/>
            <person name="Zhu X."/>
            <person name="Kougias P.G."/>
            <person name="Basile A."/>
            <person name="Luo G."/>
            <person name="Schluter A."/>
            <person name="Konstantinidis K.T."/>
            <person name="Angelidaki I."/>
        </authorList>
    </citation>
    <scope>NUCLEOTIDE SEQUENCE [LARGE SCALE GENOMIC DNA]</scope>
    <source>
        <strain evidence="2">AS06rmzACSIP_256</strain>
    </source>
</reference>
<feature type="transmembrane region" description="Helical" evidence="1">
    <location>
        <begin position="60"/>
        <end position="76"/>
    </location>
</feature>
<organism evidence="2 3">
    <name type="scientific">Thauera phenolivorans</name>
    <dbReference type="NCBI Taxonomy" id="1792543"/>
    <lineage>
        <taxon>Bacteria</taxon>
        <taxon>Pseudomonadati</taxon>
        <taxon>Pseudomonadota</taxon>
        <taxon>Betaproteobacteria</taxon>
        <taxon>Rhodocyclales</taxon>
        <taxon>Zoogloeaceae</taxon>
        <taxon>Thauera</taxon>
    </lineage>
</organism>
<keyword evidence="2" id="KW-0808">Transferase</keyword>
<keyword evidence="1" id="KW-0812">Transmembrane</keyword>
<dbReference type="AlphaFoldDB" id="A0A7X7LSU9"/>
<proteinExistence type="predicted"/>
<dbReference type="EMBL" id="JAAYYV010000003">
    <property type="protein sequence ID" value="NLF52816.1"/>
    <property type="molecule type" value="Genomic_DNA"/>
</dbReference>
<feature type="transmembrane region" description="Helical" evidence="1">
    <location>
        <begin position="6"/>
        <end position="39"/>
    </location>
</feature>
<feature type="non-terminal residue" evidence="2">
    <location>
        <position position="1"/>
    </location>
</feature>
<name>A0A7X7LSU9_9RHOO</name>
<keyword evidence="1" id="KW-1133">Transmembrane helix</keyword>